<dbReference type="EMBL" id="MGGE01000003">
    <property type="protein sequence ID" value="OGM21865.1"/>
    <property type="molecule type" value="Genomic_DNA"/>
</dbReference>
<dbReference type="GO" id="GO:0015934">
    <property type="term" value="C:large ribosomal subunit"/>
    <property type="evidence" value="ECO:0007669"/>
    <property type="project" value="InterPro"/>
</dbReference>
<dbReference type="InterPro" id="IPR021131">
    <property type="entry name" value="Ribosomal_uL15/eL18"/>
</dbReference>
<organism evidence="8 9">
    <name type="scientific">Candidatus Woesebacteria bacterium RIFCSPHIGHO2_01_FULL_38_9</name>
    <dbReference type="NCBI Taxonomy" id="1802492"/>
    <lineage>
        <taxon>Bacteria</taxon>
        <taxon>Candidatus Woeseibacteriota</taxon>
    </lineage>
</organism>
<evidence type="ECO:0000256" key="3">
    <source>
        <dbReference type="ARBA" id="ARBA00023274"/>
    </source>
</evidence>
<evidence type="ECO:0000256" key="2">
    <source>
        <dbReference type="ARBA" id="ARBA00022980"/>
    </source>
</evidence>
<dbReference type="InterPro" id="IPR036227">
    <property type="entry name" value="Ribosomal_uL15/eL18_sf"/>
</dbReference>
<comment type="similarity">
    <text evidence="1 4 5">Belongs to the universal ribosomal protein uL15 family.</text>
</comment>
<dbReference type="AlphaFoldDB" id="A0A1F7Y5Q0"/>
<sequence>MLKLPKSVSKSKKRVGRGYGSGKGGHTSGRGQKGQKSRAKLGILFEGVKMKKSFIKRLPLKRGKDKFKAKEKPLIVKTGYLNLLPGGSEISLELLIKHGIVDKNDAKVYGVKILGGGEVKKKFEIAVPISKSAAKIVEKAGGRIVTVNAKPEELNSKQLKK</sequence>
<dbReference type="PANTHER" id="PTHR12934:SF11">
    <property type="entry name" value="LARGE RIBOSOMAL SUBUNIT PROTEIN UL15M"/>
    <property type="match status" value="1"/>
</dbReference>
<reference evidence="8 9" key="1">
    <citation type="journal article" date="2016" name="Nat. Commun.">
        <title>Thousands of microbial genomes shed light on interconnected biogeochemical processes in an aquifer system.</title>
        <authorList>
            <person name="Anantharaman K."/>
            <person name="Brown C.T."/>
            <person name="Hug L.A."/>
            <person name="Sharon I."/>
            <person name="Castelle C.J."/>
            <person name="Probst A.J."/>
            <person name="Thomas B.C."/>
            <person name="Singh A."/>
            <person name="Wilkins M.J."/>
            <person name="Karaoz U."/>
            <person name="Brodie E.L."/>
            <person name="Williams K.H."/>
            <person name="Hubbard S.S."/>
            <person name="Banfield J.F."/>
        </authorList>
    </citation>
    <scope>NUCLEOTIDE SEQUENCE [LARGE SCALE GENOMIC DNA]</scope>
</reference>
<dbReference type="SUPFAM" id="SSF52080">
    <property type="entry name" value="Ribosomal proteins L15p and L18e"/>
    <property type="match status" value="1"/>
</dbReference>
<evidence type="ECO:0000256" key="1">
    <source>
        <dbReference type="ARBA" id="ARBA00007320"/>
    </source>
</evidence>
<dbReference type="Gene3D" id="3.100.10.10">
    <property type="match status" value="1"/>
</dbReference>
<dbReference type="InterPro" id="IPR030878">
    <property type="entry name" value="Ribosomal_uL15"/>
</dbReference>
<comment type="subunit">
    <text evidence="4">Part of the 50S ribosomal subunit.</text>
</comment>
<dbReference type="InterPro" id="IPR001196">
    <property type="entry name" value="Ribosomal_uL15_CS"/>
</dbReference>
<dbReference type="GO" id="GO:0003735">
    <property type="term" value="F:structural constituent of ribosome"/>
    <property type="evidence" value="ECO:0007669"/>
    <property type="project" value="InterPro"/>
</dbReference>
<keyword evidence="4" id="KW-0694">RNA-binding</keyword>
<dbReference type="HAMAP" id="MF_01341">
    <property type="entry name" value="Ribosomal_uL15"/>
    <property type="match status" value="1"/>
</dbReference>
<feature type="region of interest" description="Disordered" evidence="6">
    <location>
        <begin position="1"/>
        <end position="38"/>
    </location>
</feature>
<evidence type="ECO:0000313" key="8">
    <source>
        <dbReference type="EMBL" id="OGM21865.1"/>
    </source>
</evidence>
<evidence type="ECO:0000313" key="9">
    <source>
        <dbReference type="Proteomes" id="UP000178419"/>
    </source>
</evidence>
<dbReference type="Proteomes" id="UP000178419">
    <property type="component" value="Unassembled WGS sequence"/>
</dbReference>
<dbReference type="GO" id="GO:0019843">
    <property type="term" value="F:rRNA binding"/>
    <property type="evidence" value="ECO:0007669"/>
    <property type="project" value="UniProtKB-UniRule"/>
</dbReference>
<keyword evidence="2 4" id="KW-0689">Ribosomal protein</keyword>
<dbReference type="Pfam" id="PF00828">
    <property type="entry name" value="Ribosomal_L27A"/>
    <property type="match status" value="1"/>
</dbReference>
<evidence type="ECO:0000259" key="7">
    <source>
        <dbReference type="Pfam" id="PF00828"/>
    </source>
</evidence>
<dbReference type="InterPro" id="IPR005749">
    <property type="entry name" value="Ribosomal_uL15_bac-type"/>
</dbReference>
<evidence type="ECO:0000256" key="6">
    <source>
        <dbReference type="SAM" id="MobiDB-lite"/>
    </source>
</evidence>
<comment type="caution">
    <text evidence="8">The sequence shown here is derived from an EMBL/GenBank/DDBJ whole genome shotgun (WGS) entry which is preliminary data.</text>
</comment>
<proteinExistence type="inferred from homology"/>
<feature type="compositionally biased region" description="Gly residues" evidence="6">
    <location>
        <begin position="17"/>
        <end position="32"/>
    </location>
</feature>
<name>A0A1F7Y5Q0_9BACT</name>
<comment type="function">
    <text evidence="4">Binds to the 23S rRNA.</text>
</comment>
<evidence type="ECO:0000256" key="5">
    <source>
        <dbReference type="RuleBase" id="RU003888"/>
    </source>
</evidence>
<feature type="domain" description="Large ribosomal subunit protein uL15/eL18" evidence="7">
    <location>
        <begin position="87"/>
        <end position="145"/>
    </location>
</feature>
<dbReference type="NCBIfam" id="TIGR01071">
    <property type="entry name" value="rplO_bact"/>
    <property type="match status" value="1"/>
</dbReference>
<gene>
    <name evidence="4" type="primary">rplO</name>
    <name evidence="8" type="ORF">A2714_00845</name>
</gene>
<protein>
    <recommendedName>
        <fullName evidence="4">Large ribosomal subunit protein uL15</fullName>
    </recommendedName>
</protein>
<dbReference type="GO" id="GO:0006412">
    <property type="term" value="P:translation"/>
    <property type="evidence" value="ECO:0007669"/>
    <property type="project" value="UniProtKB-UniRule"/>
</dbReference>
<keyword evidence="3 4" id="KW-0687">Ribonucleoprotein</keyword>
<keyword evidence="4" id="KW-0699">rRNA-binding</keyword>
<dbReference type="PROSITE" id="PS00475">
    <property type="entry name" value="RIBOSOMAL_L15"/>
    <property type="match status" value="1"/>
</dbReference>
<accession>A0A1F7Y5Q0</accession>
<dbReference type="PANTHER" id="PTHR12934">
    <property type="entry name" value="50S RIBOSOMAL PROTEIN L15"/>
    <property type="match status" value="1"/>
</dbReference>
<evidence type="ECO:0000256" key="4">
    <source>
        <dbReference type="HAMAP-Rule" id="MF_01341"/>
    </source>
</evidence>